<comment type="caution">
    <text evidence="2">The sequence shown here is derived from an EMBL/GenBank/DDBJ whole genome shotgun (WGS) entry which is preliminary data.</text>
</comment>
<dbReference type="Pfam" id="PF21534">
    <property type="entry name" value="Rost"/>
    <property type="match status" value="1"/>
</dbReference>
<sequence>MASRLRKHVTLNDFKLNHDRPSDFVHSVLCDSPLIYAIVVTCVTIHSVTMTIYSGFTSAYGIKILIWLTYWSFFLLTARFIVTTFNCWRFVICQRNSMRQVQMTQGSLEKQEEGSTEMPLMYKVQWVLQNVSGCSALIVSALYWTVMYKPEKTESARSVNSHGLNMMLVLSDLLLSRAPVRIHHFIHTFLLICLYILFTVIYWAAGGLNHKGENFIYSLLNYSEHPGRATLVFLSVAFVGTPLVQILLFGLFRLRQYVASRWCTRGERRVEHAVKFQIRTDDDLDSKEKDERRNSDGVLVEELAEDGSDMRKRNGGYSAVSSVENGVAGGAAAANSADLDRYLDNDFEPDLERDAEVKRFRPTLHTEVSKVSCTDSTKGLLE</sequence>
<accession>A0AAN9C2K7</accession>
<evidence type="ECO:0000256" key="1">
    <source>
        <dbReference type="SAM" id="Phobius"/>
    </source>
</evidence>
<feature type="transmembrane region" description="Helical" evidence="1">
    <location>
        <begin position="126"/>
        <end position="146"/>
    </location>
</feature>
<feature type="transmembrane region" description="Helical" evidence="1">
    <location>
        <begin position="229"/>
        <end position="252"/>
    </location>
</feature>
<dbReference type="InterPro" id="IPR049352">
    <property type="entry name" value="Rost"/>
</dbReference>
<dbReference type="EMBL" id="JBAMIC010000001">
    <property type="protein sequence ID" value="KAK7116256.1"/>
    <property type="molecule type" value="Genomic_DNA"/>
</dbReference>
<reference evidence="2 3" key="1">
    <citation type="submission" date="2024-02" db="EMBL/GenBank/DDBJ databases">
        <title>Chromosome-scale genome assembly of the rough periwinkle Littorina saxatilis.</title>
        <authorList>
            <person name="De Jode A."/>
            <person name="Faria R."/>
            <person name="Formenti G."/>
            <person name="Sims Y."/>
            <person name="Smith T.P."/>
            <person name="Tracey A."/>
            <person name="Wood J.M.D."/>
            <person name="Zagrodzka Z.B."/>
            <person name="Johannesson K."/>
            <person name="Butlin R.K."/>
            <person name="Leder E.H."/>
        </authorList>
    </citation>
    <scope>NUCLEOTIDE SEQUENCE [LARGE SCALE GENOMIC DNA]</scope>
    <source>
        <strain evidence="2">Snail1</strain>
        <tissue evidence="2">Muscle</tissue>
    </source>
</reference>
<feature type="transmembrane region" description="Helical" evidence="1">
    <location>
        <begin position="34"/>
        <end position="53"/>
    </location>
</feature>
<protein>
    <submittedName>
        <fullName evidence="2">Uncharacterized protein</fullName>
    </submittedName>
</protein>
<evidence type="ECO:0000313" key="3">
    <source>
        <dbReference type="Proteomes" id="UP001374579"/>
    </source>
</evidence>
<name>A0AAN9C2K7_9CAEN</name>
<feature type="transmembrane region" description="Helical" evidence="1">
    <location>
        <begin position="185"/>
        <end position="205"/>
    </location>
</feature>
<evidence type="ECO:0000313" key="2">
    <source>
        <dbReference type="EMBL" id="KAK7116256.1"/>
    </source>
</evidence>
<dbReference type="PANTHER" id="PTHR12242">
    <property type="entry name" value="OS02G0130600 PROTEIN-RELATED"/>
    <property type="match status" value="1"/>
</dbReference>
<keyword evidence="1" id="KW-0472">Membrane</keyword>
<dbReference type="Proteomes" id="UP001374579">
    <property type="component" value="Unassembled WGS sequence"/>
</dbReference>
<feature type="transmembrane region" description="Helical" evidence="1">
    <location>
        <begin position="65"/>
        <end position="82"/>
    </location>
</feature>
<dbReference type="PANTHER" id="PTHR12242:SF1">
    <property type="entry name" value="MYND-TYPE DOMAIN-CONTAINING PROTEIN"/>
    <property type="match status" value="1"/>
</dbReference>
<organism evidence="2 3">
    <name type="scientific">Littorina saxatilis</name>
    <dbReference type="NCBI Taxonomy" id="31220"/>
    <lineage>
        <taxon>Eukaryota</taxon>
        <taxon>Metazoa</taxon>
        <taxon>Spiralia</taxon>
        <taxon>Lophotrochozoa</taxon>
        <taxon>Mollusca</taxon>
        <taxon>Gastropoda</taxon>
        <taxon>Caenogastropoda</taxon>
        <taxon>Littorinimorpha</taxon>
        <taxon>Littorinoidea</taxon>
        <taxon>Littorinidae</taxon>
        <taxon>Littorina</taxon>
    </lineage>
</organism>
<keyword evidence="1" id="KW-1133">Transmembrane helix</keyword>
<dbReference type="GO" id="GO:0016020">
    <property type="term" value="C:membrane"/>
    <property type="evidence" value="ECO:0007669"/>
    <property type="project" value="TreeGrafter"/>
</dbReference>
<dbReference type="AlphaFoldDB" id="A0AAN9C2K7"/>
<gene>
    <name evidence="2" type="ORF">V1264_001972</name>
</gene>
<keyword evidence="1" id="KW-0812">Transmembrane</keyword>
<proteinExistence type="predicted"/>
<keyword evidence="3" id="KW-1185">Reference proteome</keyword>